<dbReference type="Proteomes" id="UP000308186">
    <property type="component" value="Unassembled WGS sequence"/>
</dbReference>
<protein>
    <submittedName>
        <fullName evidence="2">Uncharacterized protein</fullName>
    </submittedName>
</protein>
<accession>A0AAX2UZV8</accession>
<reference evidence="2 3" key="1">
    <citation type="submission" date="2019-06" db="EMBL/GenBank/DDBJ databases">
        <title>Genome Announcement To Ensure Probiotic Safety of Streptococcus salivarius UBSS01.</title>
        <authorList>
            <person name="Sulthana A."/>
            <person name="Lakshmi S.G."/>
            <person name="Madempudi R.S."/>
        </authorList>
    </citation>
    <scope>NUCLEOTIDE SEQUENCE [LARGE SCALE GENOMIC DNA]</scope>
    <source>
        <strain evidence="2 3">UBSS01</strain>
    </source>
</reference>
<feature type="non-terminal residue" evidence="2">
    <location>
        <position position="96"/>
    </location>
</feature>
<organism evidence="2 3">
    <name type="scientific">Streptococcus salivarius</name>
    <dbReference type="NCBI Taxonomy" id="1304"/>
    <lineage>
        <taxon>Bacteria</taxon>
        <taxon>Bacillati</taxon>
        <taxon>Bacillota</taxon>
        <taxon>Bacilli</taxon>
        <taxon>Lactobacillales</taxon>
        <taxon>Streptococcaceae</taxon>
        <taxon>Streptococcus</taxon>
    </lineage>
</organism>
<evidence type="ECO:0000256" key="1">
    <source>
        <dbReference type="SAM" id="MobiDB-lite"/>
    </source>
</evidence>
<gene>
    <name evidence="2" type="ORF">FBF48_10900</name>
</gene>
<feature type="non-terminal residue" evidence="2">
    <location>
        <position position="1"/>
    </location>
</feature>
<dbReference type="RefSeq" id="WP_139724978.1">
    <property type="nucleotide sequence ID" value="NZ_VDCW01000121.1"/>
</dbReference>
<proteinExistence type="predicted"/>
<dbReference type="EMBL" id="VDCW01000121">
    <property type="protein sequence ID" value="TNF64560.1"/>
    <property type="molecule type" value="Genomic_DNA"/>
</dbReference>
<comment type="caution">
    <text evidence="2">The sequence shown here is derived from an EMBL/GenBank/DDBJ whole genome shotgun (WGS) entry which is preliminary data.</text>
</comment>
<evidence type="ECO:0000313" key="2">
    <source>
        <dbReference type="EMBL" id="TNF64560.1"/>
    </source>
</evidence>
<dbReference type="AlphaFoldDB" id="A0AAX2UZV8"/>
<feature type="compositionally biased region" description="Low complexity" evidence="1">
    <location>
        <begin position="26"/>
        <end position="43"/>
    </location>
</feature>
<evidence type="ECO:0000313" key="3">
    <source>
        <dbReference type="Proteomes" id="UP000308186"/>
    </source>
</evidence>
<feature type="region of interest" description="Disordered" evidence="1">
    <location>
        <begin position="25"/>
        <end position="60"/>
    </location>
</feature>
<sequence length="96" mass="10925">HLGATYNQPLALGRVASNNISFINWSNPDNNKGDDSSNNNSNDLQNWTKPNTENDKPFVNWSKEKEEMKNVEKYLEFYNSSVSRLVVSQTGTKIET</sequence>
<name>A0AAX2UZV8_STRSL</name>